<evidence type="ECO:0000313" key="4">
    <source>
        <dbReference type="Proteomes" id="UP000274756"/>
    </source>
</evidence>
<evidence type="ECO:0000313" key="5">
    <source>
        <dbReference type="WBParaSite" id="DME_0000056401-mRNA-1"/>
    </source>
</evidence>
<protein>
    <submittedName>
        <fullName evidence="5">Transmembrane protein</fullName>
    </submittedName>
</protein>
<sequence>MHVFISSMHVCVCAFVYKLRHGAWGLGGYRLRPRHGAWSLGGYRLRPRHGAWGLGLRLEMQKYKMINQFKKLMVMRMFFFLMIIALVAVFFV</sequence>
<evidence type="ECO:0000313" key="2">
    <source>
        <dbReference type="EMBL" id="VDN54951.1"/>
    </source>
</evidence>
<feature type="transmembrane region" description="Helical" evidence="1">
    <location>
        <begin position="72"/>
        <end position="91"/>
    </location>
</feature>
<keyword evidence="1" id="KW-0472">Membrane</keyword>
<dbReference type="EMBL" id="UYYG01001151">
    <property type="protein sequence ID" value="VDN54951.1"/>
    <property type="molecule type" value="Genomic_DNA"/>
</dbReference>
<evidence type="ECO:0000313" key="3">
    <source>
        <dbReference type="Proteomes" id="UP000038040"/>
    </source>
</evidence>
<keyword evidence="4" id="KW-1185">Reference proteome</keyword>
<dbReference type="Proteomes" id="UP000274756">
    <property type="component" value="Unassembled WGS sequence"/>
</dbReference>
<reference evidence="5" key="1">
    <citation type="submission" date="2017-02" db="UniProtKB">
        <authorList>
            <consortium name="WormBaseParasite"/>
        </authorList>
    </citation>
    <scope>IDENTIFICATION</scope>
</reference>
<reference evidence="2 4" key="2">
    <citation type="submission" date="2018-11" db="EMBL/GenBank/DDBJ databases">
        <authorList>
            <consortium name="Pathogen Informatics"/>
        </authorList>
    </citation>
    <scope>NUCLEOTIDE SEQUENCE [LARGE SCALE GENOMIC DNA]</scope>
</reference>
<dbReference type="WBParaSite" id="DME_0000056401-mRNA-1">
    <property type="protein sequence ID" value="DME_0000056401-mRNA-1"/>
    <property type="gene ID" value="DME_0000056401"/>
</dbReference>
<proteinExistence type="predicted"/>
<dbReference type="Proteomes" id="UP000038040">
    <property type="component" value="Unplaced"/>
</dbReference>
<evidence type="ECO:0000256" key="1">
    <source>
        <dbReference type="SAM" id="Phobius"/>
    </source>
</evidence>
<dbReference type="AlphaFoldDB" id="A0A0N4U1R6"/>
<keyword evidence="1" id="KW-0812">Transmembrane</keyword>
<keyword evidence="1" id="KW-1133">Transmembrane helix</keyword>
<accession>A0A0N4U1R6</accession>
<gene>
    <name evidence="2" type="ORF">DME_LOCUS4924</name>
</gene>
<name>A0A0N4U1R6_DRAME</name>
<organism evidence="3 5">
    <name type="scientific">Dracunculus medinensis</name>
    <name type="common">Guinea worm</name>
    <dbReference type="NCBI Taxonomy" id="318479"/>
    <lineage>
        <taxon>Eukaryota</taxon>
        <taxon>Metazoa</taxon>
        <taxon>Ecdysozoa</taxon>
        <taxon>Nematoda</taxon>
        <taxon>Chromadorea</taxon>
        <taxon>Rhabditida</taxon>
        <taxon>Spirurina</taxon>
        <taxon>Dracunculoidea</taxon>
        <taxon>Dracunculidae</taxon>
        <taxon>Dracunculus</taxon>
    </lineage>
</organism>